<organism evidence="1 2">
    <name type="scientific">Batillaria attramentaria</name>
    <dbReference type="NCBI Taxonomy" id="370345"/>
    <lineage>
        <taxon>Eukaryota</taxon>
        <taxon>Metazoa</taxon>
        <taxon>Spiralia</taxon>
        <taxon>Lophotrochozoa</taxon>
        <taxon>Mollusca</taxon>
        <taxon>Gastropoda</taxon>
        <taxon>Caenogastropoda</taxon>
        <taxon>Sorbeoconcha</taxon>
        <taxon>Cerithioidea</taxon>
        <taxon>Batillariidae</taxon>
        <taxon>Batillaria</taxon>
    </lineage>
</organism>
<sequence length="344" mass="39005">FVLIAVLVSTALGIYFMQQKYSQPGTDPLPDDLDRFSSTDLHLDSKLHHDELTVTQPNKSAAVSEKLTTAAPEIKELEQILLRKLSVTFSKSPEVRLRELLRTRDSKSIQTYMPVMRASAQSIKPHKYIFATSLSSNHFNELQGLVYNFKQYAFKQVSNYTLVIYDLGLTAAQKKLTLIEKCEILVYHDTSVRWNNSTKGPEVVFKLARERGMQLRYDPSGSIATRTVVSTFTYFGDQACQFEPHGEVQGGLGVYHNEKFVRDVVLDTWVSCAFNTSCMCVPNAGRLLYCNHKLPRKTSVCHRFDQSALGIIISTLYRERTALVVGLDKSITVQRGQTMNWFKP</sequence>
<evidence type="ECO:0000313" key="1">
    <source>
        <dbReference type="EMBL" id="KAK7491974.1"/>
    </source>
</evidence>
<reference evidence="1 2" key="1">
    <citation type="journal article" date="2023" name="Sci. Data">
        <title>Genome assembly of the Korean intertidal mud-creeper Batillaria attramentaria.</title>
        <authorList>
            <person name="Patra A.K."/>
            <person name="Ho P.T."/>
            <person name="Jun S."/>
            <person name="Lee S.J."/>
            <person name="Kim Y."/>
            <person name="Won Y.J."/>
        </authorList>
    </citation>
    <scope>NUCLEOTIDE SEQUENCE [LARGE SCALE GENOMIC DNA]</scope>
    <source>
        <strain evidence="1">Wonlab-2016</strain>
    </source>
</reference>
<gene>
    <name evidence="1" type="ORF">BaRGS_00016820</name>
</gene>
<dbReference type="EMBL" id="JACVVK020000108">
    <property type="protein sequence ID" value="KAK7491974.1"/>
    <property type="molecule type" value="Genomic_DNA"/>
</dbReference>
<feature type="non-terminal residue" evidence="1">
    <location>
        <position position="1"/>
    </location>
</feature>
<accession>A0ABD0KXT9</accession>
<evidence type="ECO:0000313" key="2">
    <source>
        <dbReference type="Proteomes" id="UP001519460"/>
    </source>
</evidence>
<dbReference type="PANTHER" id="PTHR31389">
    <property type="entry name" value="LD39211P"/>
    <property type="match status" value="1"/>
</dbReference>
<comment type="caution">
    <text evidence="1">The sequence shown here is derived from an EMBL/GenBank/DDBJ whole genome shotgun (WGS) entry which is preliminary data.</text>
</comment>
<proteinExistence type="predicted"/>
<keyword evidence="2" id="KW-1185">Reference proteome</keyword>
<protein>
    <submittedName>
        <fullName evidence="1">Uncharacterized protein</fullName>
    </submittedName>
</protein>
<dbReference type="AlphaFoldDB" id="A0ABD0KXT9"/>
<dbReference type="Proteomes" id="UP001519460">
    <property type="component" value="Unassembled WGS sequence"/>
</dbReference>
<name>A0ABD0KXT9_9CAEN</name>
<dbReference type="PANTHER" id="PTHR31389:SF4">
    <property type="entry name" value="LD39211P"/>
    <property type="match status" value="1"/>
</dbReference>